<evidence type="ECO:0000313" key="3">
    <source>
        <dbReference type="EMBL" id="CAL1166927.1"/>
    </source>
</evidence>
<reference evidence="3" key="2">
    <citation type="submission" date="2024-04" db="EMBL/GenBank/DDBJ databases">
        <authorList>
            <person name="Chen Y."/>
            <person name="Shah S."/>
            <person name="Dougan E. K."/>
            <person name="Thang M."/>
            <person name="Chan C."/>
        </authorList>
    </citation>
    <scope>NUCLEOTIDE SEQUENCE [LARGE SCALE GENOMIC DNA]</scope>
</reference>
<dbReference type="AlphaFoldDB" id="A0A9P1DNB6"/>
<proteinExistence type="predicted"/>
<reference evidence="2" key="1">
    <citation type="submission" date="2022-10" db="EMBL/GenBank/DDBJ databases">
        <authorList>
            <person name="Chen Y."/>
            <person name="Dougan E. K."/>
            <person name="Chan C."/>
            <person name="Rhodes N."/>
            <person name="Thang M."/>
        </authorList>
    </citation>
    <scope>NUCLEOTIDE SEQUENCE</scope>
</reference>
<dbReference type="EMBL" id="CAMXCT010005892">
    <property type="protein sequence ID" value="CAI4013552.1"/>
    <property type="molecule type" value="Genomic_DNA"/>
</dbReference>
<dbReference type="EMBL" id="CAMXCT030005892">
    <property type="protein sequence ID" value="CAL4800864.1"/>
    <property type="molecule type" value="Genomic_DNA"/>
</dbReference>
<dbReference type="GO" id="GO:0016301">
    <property type="term" value="F:kinase activity"/>
    <property type="evidence" value="ECO:0007669"/>
    <property type="project" value="UniProtKB-KW"/>
</dbReference>
<evidence type="ECO:0000313" key="2">
    <source>
        <dbReference type="EMBL" id="CAI4013552.1"/>
    </source>
</evidence>
<keyword evidence="5" id="KW-1185">Reference proteome</keyword>
<dbReference type="OrthoDB" id="10445767at2759"/>
<sequence length="102" mass="11249">MPGSGRADVSPSQFDMQWRTRVGCEEFWATFPVLSPRPEIHTEGLIPIRMGTSQMRELFESAKSGRQSAGLGGDPSASRRTSSSIHGLEVAACLCFWLKTFE</sequence>
<keyword evidence="4" id="KW-0808">Transferase</keyword>
<feature type="region of interest" description="Disordered" evidence="1">
    <location>
        <begin position="60"/>
        <end position="83"/>
    </location>
</feature>
<dbReference type="Proteomes" id="UP001152797">
    <property type="component" value="Unassembled WGS sequence"/>
</dbReference>
<organism evidence="2">
    <name type="scientific">Cladocopium goreaui</name>
    <dbReference type="NCBI Taxonomy" id="2562237"/>
    <lineage>
        <taxon>Eukaryota</taxon>
        <taxon>Sar</taxon>
        <taxon>Alveolata</taxon>
        <taxon>Dinophyceae</taxon>
        <taxon>Suessiales</taxon>
        <taxon>Symbiodiniaceae</taxon>
        <taxon>Cladocopium</taxon>
    </lineage>
</organism>
<evidence type="ECO:0000256" key="1">
    <source>
        <dbReference type="SAM" id="MobiDB-lite"/>
    </source>
</evidence>
<evidence type="ECO:0000313" key="4">
    <source>
        <dbReference type="EMBL" id="CAL4800864.1"/>
    </source>
</evidence>
<evidence type="ECO:0000313" key="5">
    <source>
        <dbReference type="Proteomes" id="UP001152797"/>
    </source>
</evidence>
<dbReference type="EMBL" id="CAMXCT020005892">
    <property type="protein sequence ID" value="CAL1166927.1"/>
    <property type="molecule type" value="Genomic_DNA"/>
</dbReference>
<name>A0A9P1DNB6_9DINO</name>
<gene>
    <name evidence="2" type="ORF">C1SCF055_LOCUS38511</name>
</gene>
<accession>A0A9P1DNB6</accession>
<keyword evidence="4" id="KW-0418">Kinase</keyword>
<comment type="caution">
    <text evidence="2">The sequence shown here is derived from an EMBL/GenBank/DDBJ whole genome shotgun (WGS) entry which is preliminary data.</text>
</comment>
<protein>
    <submittedName>
        <fullName evidence="4">Mitogen-activated protein kinase</fullName>
    </submittedName>
</protein>